<accession>A0AB39KT58</accession>
<dbReference type="SUPFAM" id="SSF142433">
    <property type="entry name" value="CinA-like"/>
    <property type="match status" value="1"/>
</dbReference>
<evidence type="ECO:0000313" key="2">
    <source>
        <dbReference type="EMBL" id="XDO96890.1"/>
    </source>
</evidence>
<gene>
    <name evidence="2" type="ORF">ABOZ73_00215</name>
</gene>
<feature type="domain" description="CinA C-terminal" evidence="1">
    <location>
        <begin position="3"/>
        <end position="149"/>
    </location>
</feature>
<dbReference type="AlphaFoldDB" id="A0AB39KT58"/>
<dbReference type="InterPro" id="IPR036653">
    <property type="entry name" value="CinA-like_C"/>
</dbReference>
<organism evidence="2">
    <name type="scientific">Caulobacter sp. 73W</name>
    <dbReference type="NCBI Taxonomy" id="3161137"/>
    <lineage>
        <taxon>Bacteria</taxon>
        <taxon>Pseudomonadati</taxon>
        <taxon>Pseudomonadota</taxon>
        <taxon>Alphaproteobacteria</taxon>
        <taxon>Caulobacterales</taxon>
        <taxon>Caulobacteraceae</taxon>
        <taxon>Caulobacter</taxon>
    </lineage>
</organism>
<dbReference type="Pfam" id="PF02464">
    <property type="entry name" value="CinA"/>
    <property type="match status" value="1"/>
</dbReference>
<evidence type="ECO:0000259" key="1">
    <source>
        <dbReference type="Pfam" id="PF02464"/>
    </source>
</evidence>
<reference evidence="2" key="1">
    <citation type="submission" date="2024-06" db="EMBL/GenBank/DDBJ databases">
        <title>Caulobacter inopinatus, sp. nov.</title>
        <authorList>
            <person name="Donachie S.P."/>
        </authorList>
    </citation>
    <scope>NUCLEOTIDE SEQUENCE</scope>
    <source>
        <strain evidence="2">73W</strain>
    </source>
</reference>
<dbReference type="InterPro" id="IPR008136">
    <property type="entry name" value="CinA_C"/>
</dbReference>
<sequence length="151" mass="15958">MAVLKEACERRLRLVTAESCTGGLLASTLTDVEGCAHAFERGFVTYSDAAKSEMLGVPLAIIDQWGAVSRQVACAMAQGALSASQGDIALAVTGFAGRGAPGDEPGLVHFALARRNRRIIHREEHFGDIGRGPVRLACLRVGLELLRSSIA</sequence>
<name>A0AB39KT58_9CAUL</name>
<dbReference type="Gene3D" id="3.90.950.20">
    <property type="entry name" value="CinA-like"/>
    <property type="match status" value="1"/>
</dbReference>
<dbReference type="RefSeq" id="WP_369059764.1">
    <property type="nucleotide sequence ID" value="NZ_CP158375.1"/>
</dbReference>
<dbReference type="NCBIfam" id="TIGR00199">
    <property type="entry name" value="PncC_domain"/>
    <property type="match status" value="1"/>
</dbReference>
<protein>
    <submittedName>
        <fullName evidence="2">CinA family protein</fullName>
    </submittedName>
</protein>
<dbReference type="EMBL" id="CP158375">
    <property type="protein sequence ID" value="XDO96890.1"/>
    <property type="molecule type" value="Genomic_DNA"/>
</dbReference>
<proteinExistence type="predicted"/>